<evidence type="ECO:0000313" key="3">
    <source>
        <dbReference type="Proteomes" id="UP000191661"/>
    </source>
</evidence>
<feature type="transmembrane region" description="Helical" evidence="1">
    <location>
        <begin position="130"/>
        <end position="150"/>
    </location>
</feature>
<comment type="caution">
    <text evidence="2">The sequence shown here is derived from an EMBL/GenBank/DDBJ whole genome shotgun (WGS) entry which is preliminary data.</text>
</comment>
<reference evidence="2 3" key="1">
    <citation type="submission" date="2014-12" db="EMBL/GenBank/DDBJ databases">
        <title>Genome sequence of Methanobrevibacter arboriphilicus DH1, DSM1125.</title>
        <authorList>
            <person name="Poehlein A."/>
            <person name="Thauer R.K."/>
            <person name="Seedorf H."/>
            <person name="Daniel R."/>
        </authorList>
    </citation>
    <scope>NUCLEOTIDE SEQUENCE [LARGE SCALE GENOMIC DNA]</scope>
    <source>
        <strain evidence="2 3">DH1</strain>
    </source>
</reference>
<feature type="transmembrane region" description="Helical" evidence="1">
    <location>
        <begin position="197"/>
        <end position="220"/>
    </location>
</feature>
<sequence>MSSIVLYVFLAMIIGVVFYHFEDKILSFIEKTLNVKIKRGNCKSLDCYTYFGLNILLSLILIIFLFCLYFPVVIDTNNFPVFVGFIFMFLYPLIFMMIRKNTFNENTISYAGLGHSPCNMLEKCTGYCPIWYWLLSLIIGGSATVWGFSMLNFPEIPLYAGLIILFSGLISQTVILFPDIIDKFVSVDMKTIKGLKLMLIITVLLSIILIALRVIIITFLI</sequence>
<protein>
    <submittedName>
        <fullName evidence="2">Uncharacterized protein</fullName>
    </submittedName>
</protein>
<dbReference type="OrthoDB" id="68380at2157"/>
<feature type="transmembrane region" description="Helical" evidence="1">
    <location>
        <begin position="47"/>
        <end position="73"/>
    </location>
</feature>
<evidence type="ECO:0000313" key="2">
    <source>
        <dbReference type="EMBL" id="OQD58651.1"/>
    </source>
</evidence>
<keyword evidence="1" id="KW-0472">Membrane</keyword>
<feature type="transmembrane region" description="Helical" evidence="1">
    <location>
        <begin position="6"/>
        <end position="26"/>
    </location>
</feature>
<feature type="transmembrane region" description="Helical" evidence="1">
    <location>
        <begin position="79"/>
        <end position="98"/>
    </location>
</feature>
<evidence type="ECO:0000256" key="1">
    <source>
        <dbReference type="SAM" id="Phobius"/>
    </source>
</evidence>
<dbReference type="RefSeq" id="WP_080460498.1">
    <property type="nucleotide sequence ID" value="NZ_JXMW01000011.1"/>
</dbReference>
<gene>
    <name evidence="2" type="ORF">MBBAR_11c00440</name>
</gene>
<keyword evidence="1" id="KW-1133">Transmembrane helix</keyword>
<keyword evidence="3" id="KW-1185">Reference proteome</keyword>
<name>A0A1V6N1U8_METAZ</name>
<dbReference type="Proteomes" id="UP000191661">
    <property type="component" value="Unassembled WGS sequence"/>
</dbReference>
<organism evidence="2 3">
    <name type="scientific">Methanobrevibacter arboriphilus JCM 13429 = DSM 1125</name>
    <dbReference type="NCBI Taxonomy" id="1300164"/>
    <lineage>
        <taxon>Archaea</taxon>
        <taxon>Methanobacteriati</taxon>
        <taxon>Methanobacteriota</taxon>
        <taxon>Methanomada group</taxon>
        <taxon>Methanobacteria</taxon>
        <taxon>Methanobacteriales</taxon>
        <taxon>Methanobacteriaceae</taxon>
        <taxon>Methanobrevibacter</taxon>
    </lineage>
</organism>
<keyword evidence="1" id="KW-0812">Transmembrane</keyword>
<feature type="transmembrane region" description="Helical" evidence="1">
    <location>
        <begin position="156"/>
        <end position="177"/>
    </location>
</feature>
<proteinExistence type="predicted"/>
<dbReference type="AlphaFoldDB" id="A0A1V6N1U8"/>
<dbReference type="EMBL" id="JXMW01000011">
    <property type="protein sequence ID" value="OQD58651.1"/>
    <property type="molecule type" value="Genomic_DNA"/>
</dbReference>
<accession>A0A1V6N1U8</accession>